<proteinExistence type="inferred from homology"/>
<dbReference type="GeneID" id="110788591"/>
<evidence type="ECO:0000313" key="2">
    <source>
        <dbReference type="Proteomes" id="UP000813463"/>
    </source>
</evidence>
<reference evidence="2" key="1">
    <citation type="journal article" date="2021" name="Nat. Commun.">
        <title>Genomic analyses provide insights into spinach domestication and the genetic basis of agronomic traits.</title>
        <authorList>
            <person name="Cai X."/>
            <person name="Sun X."/>
            <person name="Xu C."/>
            <person name="Sun H."/>
            <person name="Wang X."/>
            <person name="Ge C."/>
            <person name="Zhang Z."/>
            <person name="Wang Q."/>
            <person name="Fei Z."/>
            <person name="Jiao C."/>
            <person name="Wang Q."/>
        </authorList>
    </citation>
    <scope>NUCLEOTIDE SEQUENCE [LARGE SCALE GENOMIC DNA]</scope>
    <source>
        <strain evidence="2">cv. Varoflay</strain>
    </source>
</reference>
<evidence type="ECO:0000256" key="1">
    <source>
        <dbReference type="ARBA" id="ARBA00009737"/>
    </source>
</evidence>
<dbReference type="OrthoDB" id="1905464at2759"/>
<organism evidence="2 3">
    <name type="scientific">Spinacia oleracea</name>
    <name type="common">Spinach</name>
    <dbReference type="NCBI Taxonomy" id="3562"/>
    <lineage>
        <taxon>Eukaryota</taxon>
        <taxon>Viridiplantae</taxon>
        <taxon>Streptophyta</taxon>
        <taxon>Embryophyta</taxon>
        <taxon>Tracheophyta</taxon>
        <taxon>Spermatophyta</taxon>
        <taxon>Magnoliopsida</taxon>
        <taxon>eudicotyledons</taxon>
        <taxon>Gunneridae</taxon>
        <taxon>Pentapetalae</taxon>
        <taxon>Caryophyllales</taxon>
        <taxon>Chenopodiaceae</taxon>
        <taxon>Chenopodioideae</taxon>
        <taxon>Anserineae</taxon>
        <taxon>Spinacia</taxon>
    </lineage>
</organism>
<name>A0A9R0IGG8_SPIOL</name>
<keyword evidence="2" id="KW-1185">Reference proteome</keyword>
<comment type="similarity">
    <text evidence="1">Belongs to the REF/SRPP family.</text>
</comment>
<sequence>MEQHHDEPIEQSYNTTVVVYENEEKKLKHLDFVEATVENMVVFVTRVYELTKEHSGFLGPRVEAVEGFFKAIFGPIFDNFHHVPSHLLQFLDRKVDEFMYEIDWKQEPLPELLKYVTKKSAQVARELAIEIQATGLLDATANAAKEAYLTYKPVAKDMVIKYEPVAEEYAVRAWQLCKQVPILSQMSQIMVPTAAFWADRYNRVVELTSEGGLPIAQYLPLIPLERIAHVFSEEANQNGFIEGSGI</sequence>
<dbReference type="AlphaFoldDB" id="A0A9R0IGG8"/>
<dbReference type="Proteomes" id="UP000813463">
    <property type="component" value="Chromosome 6"/>
</dbReference>
<dbReference type="RefSeq" id="XP_021848901.1">
    <property type="nucleotide sequence ID" value="XM_021993209.2"/>
</dbReference>
<dbReference type="Pfam" id="PF05755">
    <property type="entry name" value="REF"/>
    <property type="match status" value="1"/>
</dbReference>
<dbReference type="PANTHER" id="PTHR33732">
    <property type="entry name" value="REF/SRPP-LIKE PROTEIN OS05G0151300/LOC_OS05G05940"/>
    <property type="match status" value="1"/>
</dbReference>
<evidence type="ECO:0000313" key="3">
    <source>
        <dbReference type="RefSeq" id="XP_021848901.1"/>
    </source>
</evidence>
<dbReference type="InterPro" id="IPR008802">
    <property type="entry name" value="REF"/>
</dbReference>
<reference evidence="3" key="2">
    <citation type="submission" date="2025-08" db="UniProtKB">
        <authorList>
            <consortium name="RefSeq"/>
        </authorList>
    </citation>
    <scope>IDENTIFICATION</scope>
    <source>
        <tissue evidence="3">Leaf</tissue>
    </source>
</reference>
<dbReference type="PANTHER" id="PTHR33732:SF3">
    <property type="entry name" value="OS07G0671800 PROTEIN"/>
    <property type="match status" value="1"/>
</dbReference>
<protein>
    <submittedName>
        <fullName evidence="3">Stress-related protein-like</fullName>
    </submittedName>
</protein>
<gene>
    <name evidence="3" type="primary">LOC110788591</name>
</gene>
<dbReference type="KEGG" id="soe:110788591"/>
<accession>A0A9R0IGG8</accession>